<name>A0A2S9K9P8_9BURK</name>
<gene>
    <name evidence="1" type="ORF">C6P64_00005</name>
</gene>
<dbReference type="Proteomes" id="UP000238589">
    <property type="component" value="Unassembled WGS sequence"/>
</dbReference>
<evidence type="ECO:0000313" key="1">
    <source>
        <dbReference type="EMBL" id="PRD67186.1"/>
    </source>
</evidence>
<evidence type="ECO:0000313" key="2">
    <source>
        <dbReference type="Proteomes" id="UP000238589"/>
    </source>
</evidence>
<dbReference type="AlphaFoldDB" id="A0A2S9K9P8"/>
<sequence length="60" mass="6348">NTDLLWTNGNGAASVWTMDGLNATSIVDHGPYAGWKLDELQPAVTTSDVNLVGIQDPGSY</sequence>
<proteinExistence type="predicted"/>
<accession>A0A2S9K9P8</accession>
<feature type="non-terminal residue" evidence="1">
    <location>
        <position position="1"/>
    </location>
</feature>
<dbReference type="EMBL" id="PVLQ01000001">
    <property type="protein sequence ID" value="PRD67186.1"/>
    <property type="molecule type" value="Genomic_DNA"/>
</dbReference>
<dbReference type="RefSeq" id="WP_211296765.1">
    <property type="nucleotide sequence ID" value="NZ_PVLQ01000001.1"/>
</dbReference>
<protein>
    <submittedName>
        <fullName evidence="1">Uncharacterized protein</fullName>
    </submittedName>
</protein>
<reference evidence="1 2" key="1">
    <citation type="submission" date="2018-03" db="EMBL/GenBank/DDBJ databases">
        <title>Comparative genomics illustrates the genes involved in a hyperalkaliphilic mechanisms of Serpentinomonas isolated from highly-alkaline calcium-rich serpentinized springs.</title>
        <authorList>
            <person name="Suzuki S."/>
            <person name="Ishii S."/>
            <person name="Walworth N."/>
            <person name="Bird L."/>
            <person name="Kuenen J.G."/>
            <person name="Nealson K.H."/>
        </authorList>
    </citation>
    <scope>NUCLEOTIDE SEQUENCE [LARGE SCALE GENOMIC DNA]</scope>
    <source>
        <strain evidence="1 2">P1</strain>
    </source>
</reference>
<comment type="caution">
    <text evidence="1">The sequence shown here is derived from an EMBL/GenBank/DDBJ whole genome shotgun (WGS) entry which is preliminary data.</text>
</comment>
<keyword evidence="2" id="KW-1185">Reference proteome</keyword>
<organism evidence="1 2">
    <name type="scientific">Malikia granosa</name>
    <dbReference type="NCBI Taxonomy" id="263067"/>
    <lineage>
        <taxon>Bacteria</taxon>
        <taxon>Pseudomonadati</taxon>
        <taxon>Pseudomonadota</taxon>
        <taxon>Betaproteobacteria</taxon>
        <taxon>Burkholderiales</taxon>
        <taxon>Comamonadaceae</taxon>
        <taxon>Malikia</taxon>
    </lineage>
</organism>